<evidence type="ECO:0000259" key="6">
    <source>
        <dbReference type="Pfam" id="PF13193"/>
    </source>
</evidence>
<dbReference type="Pfam" id="PF00501">
    <property type="entry name" value="AMP-binding"/>
    <property type="match status" value="1"/>
</dbReference>
<keyword evidence="10" id="KW-1185">Reference proteome</keyword>
<dbReference type="Proteomes" id="UP001431572">
    <property type="component" value="Chromosome 2"/>
</dbReference>
<dbReference type="GO" id="GO:0015645">
    <property type="term" value="F:fatty acid ligase activity"/>
    <property type="evidence" value="ECO:0007669"/>
    <property type="project" value="TreeGrafter"/>
</dbReference>
<dbReference type="PANTHER" id="PTHR43605">
    <property type="entry name" value="ACYL-COENZYME A SYNTHETASE"/>
    <property type="match status" value="1"/>
</dbReference>
<dbReference type="EMBL" id="JACATZ010000003">
    <property type="protein sequence ID" value="NWJ47553.1"/>
    <property type="molecule type" value="Genomic_DNA"/>
</dbReference>
<evidence type="ECO:0000256" key="3">
    <source>
        <dbReference type="ARBA" id="ARBA00022741"/>
    </source>
</evidence>
<evidence type="ECO:0000256" key="1">
    <source>
        <dbReference type="ARBA" id="ARBA00006432"/>
    </source>
</evidence>
<sequence length="558" mass="61546">MADTRPLYHDFVDNFTWDLLMARCGWNPRERYNLGYEVCDRWAEDPAKADSTALRFELKDGTHGNYTYRQLRDLSNRVANTLTALGVKKGDRVAGLLPKTPAILPTVIGIWKMGAVYVPLFTAFAGPAVAYRLRHSEASAVITDVTNFPKIQEGLNEAEGLPLLKNILVIGDEEAYSGVGITNFWATVNGASTEFAIVETKLDDLAEIQYTSGSTGQAKGAMISHKIGLSILPYVLYAMGVREDDVFWGGADPGWAYGLIICLLGPLLIGNAATMIEPTFSAELFWQVAERYGVTNIAYAPTAYRALAAAGADIARKYKPSVRVASSAGEPLNPEVIDWFQRELNVPIYDHYGQSELLMIVNNYHAFSDPIRPGSMGRPMPGFEVELVDEKGNIVPTGSVGQIALNKTCLGYVFKGYLKEPEKTEALYAGDWHLTGDMARRDEDGYFWFEGRSDDLINTSGYRVGPFEIESALLEHPAVAEAAVIGVPDQQRGEIIKAYVTLKTGSEGSEKLVEELQQVVRKNVGKHAFPRQIIFTDALPKTPSGKIQRFLLRRETAN</sequence>
<dbReference type="InterPro" id="IPR045851">
    <property type="entry name" value="AMP-bd_C_sf"/>
</dbReference>
<dbReference type="InterPro" id="IPR042099">
    <property type="entry name" value="ANL_N_sf"/>
</dbReference>
<dbReference type="AlphaFoldDB" id="A0A8T7M663"/>
<dbReference type="SUPFAM" id="SSF56801">
    <property type="entry name" value="Acetyl-CoA synthetase-like"/>
    <property type="match status" value="1"/>
</dbReference>
<proteinExistence type="inferred from homology"/>
<evidence type="ECO:0000313" key="10">
    <source>
        <dbReference type="Proteomes" id="UP001431572"/>
    </source>
</evidence>
<reference evidence="8" key="2">
    <citation type="journal article" date="2024" name="Nature">
        <title>Anoxygenic phototroph of the Chloroflexota uses a type I reaction centre.</title>
        <authorList>
            <person name="Tsuji J.M."/>
            <person name="Shaw N.A."/>
            <person name="Nagashima S."/>
            <person name="Venkiteswaran J.J."/>
            <person name="Schiff S.L."/>
            <person name="Watanabe T."/>
            <person name="Fukui M."/>
            <person name="Hanada S."/>
            <person name="Tank M."/>
            <person name="Neufeld J.D."/>
        </authorList>
    </citation>
    <scope>NUCLEOTIDE SEQUENCE</scope>
    <source>
        <strain evidence="8">L227-S17</strain>
    </source>
</reference>
<evidence type="ECO:0000256" key="4">
    <source>
        <dbReference type="ARBA" id="ARBA00022840"/>
    </source>
</evidence>
<protein>
    <submittedName>
        <fullName evidence="7">AMP-binding protein</fullName>
    </submittedName>
</protein>
<dbReference type="PROSITE" id="PS00455">
    <property type="entry name" value="AMP_BINDING"/>
    <property type="match status" value="1"/>
</dbReference>
<evidence type="ECO:0000313" key="9">
    <source>
        <dbReference type="Proteomes" id="UP000521676"/>
    </source>
</evidence>
<feature type="domain" description="AMP-binding enzyme C-terminal" evidence="6">
    <location>
        <begin position="468"/>
        <end position="546"/>
    </location>
</feature>
<dbReference type="GO" id="GO:0016405">
    <property type="term" value="F:CoA-ligase activity"/>
    <property type="evidence" value="ECO:0007669"/>
    <property type="project" value="UniProtKB-ARBA"/>
</dbReference>
<comment type="similarity">
    <text evidence="1">Belongs to the ATP-dependent AMP-binding enzyme family.</text>
</comment>
<dbReference type="Gene3D" id="3.30.300.30">
    <property type="match status" value="1"/>
</dbReference>
<dbReference type="InterPro" id="IPR020845">
    <property type="entry name" value="AMP-binding_CS"/>
</dbReference>
<dbReference type="Proteomes" id="UP000521676">
    <property type="component" value="Unassembled WGS sequence"/>
</dbReference>
<feature type="domain" description="AMP-dependent synthetase/ligase" evidence="5">
    <location>
        <begin position="48"/>
        <end position="418"/>
    </location>
</feature>
<dbReference type="InterPro" id="IPR051087">
    <property type="entry name" value="Mitochondrial_ACSM"/>
</dbReference>
<name>A0A8T7M663_9CHLR</name>
<dbReference type="GO" id="GO:0005524">
    <property type="term" value="F:ATP binding"/>
    <property type="evidence" value="ECO:0007669"/>
    <property type="project" value="UniProtKB-KW"/>
</dbReference>
<dbReference type="FunFam" id="3.30.300.30:FF:000005">
    <property type="entry name" value="Acyl-coenzyme A synthetase ACSM5, mitochondrial"/>
    <property type="match status" value="1"/>
</dbReference>
<evidence type="ECO:0000259" key="5">
    <source>
        <dbReference type="Pfam" id="PF00501"/>
    </source>
</evidence>
<keyword evidence="3" id="KW-0547">Nucleotide-binding</keyword>
<dbReference type="InterPro" id="IPR025110">
    <property type="entry name" value="AMP-bd_C"/>
</dbReference>
<dbReference type="GO" id="GO:0004321">
    <property type="term" value="F:fatty-acyl-CoA synthase activity"/>
    <property type="evidence" value="ECO:0007669"/>
    <property type="project" value="TreeGrafter"/>
</dbReference>
<dbReference type="PANTHER" id="PTHR43605:SF10">
    <property type="entry name" value="ACYL-COA SYNTHETASE MEDIUM CHAIN FAMILY MEMBER 3"/>
    <property type="match status" value="1"/>
</dbReference>
<evidence type="ECO:0000256" key="2">
    <source>
        <dbReference type="ARBA" id="ARBA00022598"/>
    </source>
</evidence>
<evidence type="ECO:0000313" key="7">
    <source>
        <dbReference type="EMBL" id="NWJ47553.1"/>
    </source>
</evidence>
<dbReference type="EMBL" id="CP128400">
    <property type="protein sequence ID" value="WJW69464.1"/>
    <property type="molecule type" value="Genomic_DNA"/>
</dbReference>
<dbReference type="GO" id="GO:0006637">
    <property type="term" value="P:acyl-CoA metabolic process"/>
    <property type="evidence" value="ECO:0007669"/>
    <property type="project" value="TreeGrafter"/>
</dbReference>
<keyword evidence="2" id="KW-0436">Ligase</keyword>
<dbReference type="Gene3D" id="3.40.50.12780">
    <property type="entry name" value="N-terminal domain of ligase-like"/>
    <property type="match status" value="1"/>
</dbReference>
<dbReference type="InterPro" id="IPR000873">
    <property type="entry name" value="AMP-dep_synth/lig_dom"/>
</dbReference>
<reference evidence="7 9" key="1">
    <citation type="submission" date="2020-06" db="EMBL/GenBank/DDBJ databases">
        <title>Anoxygenic phototrophic Chloroflexota member uses a Type I reaction center.</title>
        <authorList>
            <person name="Tsuji J.M."/>
            <person name="Shaw N.A."/>
            <person name="Nagashima S."/>
            <person name="Venkiteswaran J."/>
            <person name="Schiff S.L."/>
            <person name="Hanada S."/>
            <person name="Tank M."/>
            <person name="Neufeld J.D."/>
        </authorList>
    </citation>
    <scope>NUCLEOTIDE SEQUENCE [LARGE SCALE GENOMIC DNA]</scope>
    <source>
        <strain evidence="7">L227-S17</strain>
    </source>
</reference>
<dbReference type="RefSeq" id="WP_341471348.1">
    <property type="nucleotide sequence ID" value="NZ_CP128400.1"/>
</dbReference>
<dbReference type="GO" id="GO:0006633">
    <property type="term" value="P:fatty acid biosynthetic process"/>
    <property type="evidence" value="ECO:0007669"/>
    <property type="project" value="TreeGrafter"/>
</dbReference>
<organism evidence="7 9">
    <name type="scientific">Candidatus Chlorohelix allophototropha</name>
    <dbReference type="NCBI Taxonomy" id="3003348"/>
    <lineage>
        <taxon>Bacteria</taxon>
        <taxon>Bacillati</taxon>
        <taxon>Chloroflexota</taxon>
        <taxon>Chloroflexia</taxon>
        <taxon>Candidatus Chloroheliales</taxon>
        <taxon>Candidatus Chloroheliaceae</taxon>
        <taxon>Candidatus Chlorohelix</taxon>
    </lineage>
</organism>
<accession>A0A8T7M663</accession>
<evidence type="ECO:0000313" key="8">
    <source>
        <dbReference type="EMBL" id="WJW69464.1"/>
    </source>
</evidence>
<gene>
    <name evidence="7" type="ORF">HXX08_16970</name>
    <name evidence="8" type="ORF">OZ401_003077</name>
</gene>
<keyword evidence="4" id="KW-0067">ATP-binding</keyword>
<dbReference type="Pfam" id="PF13193">
    <property type="entry name" value="AMP-binding_C"/>
    <property type="match status" value="1"/>
</dbReference>